<feature type="compositionally biased region" description="Polar residues" evidence="6">
    <location>
        <begin position="327"/>
        <end position="347"/>
    </location>
</feature>
<dbReference type="PANTHER" id="PTHR31069:SF12">
    <property type="entry name" value="TRANSCRIPTION FACTOR DOMAIN-CONTAINING PROTEIN"/>
    <property type="match status" value="1"/>
</dbReference>
<dbReference type="AlphaFoldDB" id="W6MMZ5"/>
<feature type="domain" description="Zn(2)-C6 fungal-type" evidence="7">
    <location>
        <begin position="32"/>
        <end position="64"/>
    </location>
</feature>
<evidence type="ECO:0000313" key="9">
    <source>
        <dbReference type="Proteomes" id="UP000019384"/>
    </source>
</evidence>
<gene>
    <name evidence="8" type="ORF">KUCA_T00003566001</name>
</gene>
<dbReference type="Gene3D" id="4.10.240.10">
    <property type="entry name" value="Zn(2)-C6 fungal-type DNA-binding domain"/>
    <property type="match status" value="1"/>
</dbReference>
<evidence type="ECO:0000256" key="2">
    <source>
        <dbReference type="ARBA" id="ARBA00023015"/>
    </source>
</evidence>
<name>W6MMZ5_9ASCO</name>
<feature type="compositionally biased region" description="Basic and acidic residues" evidence="6">
    <location>
        <begin position="404"/>
        <end position="423"/>
    </location>
</feature>
<proteinExistence type="predicted"/>
<dbReference type="GO" id="GO:0000981">
    <property type="term" value="F:DNA-binding transcription factor activity, RNA polymerase II-specific"/>
    <property type="evidence" value="ECO:0007669"/>
    <property type="project" value="InterPro"/>
</dbReference>
<dbReference type="Proteomes" id="UP000019384">
    <property type="component" value="Unassembled WGS sequence"/>
</dbReference>
<dbReference type="OrthoDB" id="2943660at2759"/>
<feature type="compositionally biased region" description="Polar residues" evidence="6">
    <location>
        <begin position="290"/>
        <end position="311"/>
    </location>
</feature>
<dbReference type="GO" id="GO:0045944">
    <property type="term" value="P:positive regulation of transcription by RNA polymerase II"/>
    <property type="evidence" value="ECO:0007669"/>
    <property type="project" value="TreeGrafter"/>
</dbReference>
<evidence type="ECO:0000256" key="6">
    <source>
        <dbReference type="SAM" id="MobiDB-lite"/>
    </source>
</evidence>
<dbReference type="STRING" id="1382522.W6MMZ5"/>
<dbReference type="PROSITE" id="PS50048">
    <property type="entry name" value="ZN2_CY6_FUNGAL_2"/>
    <property type="match status" value="1"/>
</dbReference>
<dbReference type="PANTHER" id="PTHR31069">
    <property type="entry name" value="OLEATE-ACTIVATED TRANSCRIPTION FACTOR 1-RELATED"/>
    <property type="match status" value="1"/>
</dbReference>
<sequence>MNGSTTLGELDSSPEYLTKPSIRRKRHRIPLSCNVCRQRKVKCDRNRPVCDVCVKYNVGHLCQYDYIEEGDGSGKKEAEGGKKQKTQKKANNDTNPALKVSSCPLKDNGNNGSPKYPAVFNKQPLVPPTISSPAQNTFEANAARFQPLPPQLVQTNPSALPVGNGLGHHHVLPPIPSSFSNSSPPDRNAPIQTELEDLKDKIRKIEASIAIAGFSGQSISYGQSASSLGNTPPTPLSNPTFNAPSPGVQNWESKWDQNYSVQESKHYNHGPNHLPPPRQLQHRLPPAVPQSHSQPYNSRPDLSNSNKSNNGILDPSPASSMDGGRGSTASKTGVFSNPELQSTLDPNETLNFHSGYIPMHFKESRVVNHGPLAWITMVKKDPFLKQMWSRVLKLKKQRKIFPHDMNTRDDKGKDEIGIDHDNDNDMGNPKSPVSNCHGERIGFDCPSNNEAFKSSGKQSDLDDEFRDRMLENEGITDLQPYKKAKKSHKEEGNKETLPLGISVDKRETELTTIEHVERCLPNKKALWLYIDRFFEWVYPFMPYLDEETFCTDAEKIFGPRSDSEEKIESITLVRRLDFATVGILLLVLRFSHLSLMSNSDNAVAEKQMTDEEKYLLKFPIGVDVTVVAQLCLNQFRLLRRCTLTIFQCALYMRLYHKYAPEDGDGGDGGDSQIFTGMLIQMGTSMGLNRDPVNFEPMFVNPRLANLWRKIWYCLLSFDFFQSFALGNPQTSRSNFYDSNLPIYSSSASSIKNVYLEEEVIASINRRFALEVKLQEIAEKALDLKNPPKVVDLLKSLTSLREFIYTEYGSLRKIMIEPTDGDHVKNIRKVKRVVEYCEANLLIHPVYYHIFLHYEDVDNFDVCSHLSKVILKEIMQIVSNFFELLKTSYKYVGRGFDTILTPCLEMAMHKTLQFQFSLYVRCAHLKEQGASSFELDQAMAKFLEQLIHNVKNYLKGLQVVSKKYYYAWRMSKAQNFILKMLQDLPAFLKSGVFEASEIPHKNAISGFGAKDFQKLVDIIDIQSFLQDQAKEEGAFSDTFTNASTISENAPEEDPTSDDIWIQMLKSQNDDINTTFHDNTGQYAVNFDNSTNDFLKSTDIDFEQIFGGESIDVPVDAFADLPFNMSWNNPSLSTI</sequence>
<dbReference type="GO" id="GO:0008270">
    <property type="term" value="F:zinc ion binding"/>
    <property type="evidence" value="ECO:0007669"/>
    <property type="project" value="InterPro"/>
</dbReference>
<keyword evidence="9" id="KW-1185">Reference proteome</keyword>
<evidence type="ECO:0000259" key="7">
    <source>
        <dbReference type="PROSITE" id="PS50048"/>
    </source>
</evidence>
<dbReference type="InterPro" id="IPR036864">
    <property type="entry name" value="Zn2-C6_fun-type_DNA-bd_sf"/>
</dbReference>
<dbReference type="GeneID" id="34520969"/>
<feature type="region of interest" description="Disordered" evidence="6">
    <location>
        <begin position="166"/>
        <end position="190"/>
    </location>
</feature>
<dbReference type="CDD" id="cd00067">
    <property type="entry name" value="GAL4"/>
    <property type="match status" value="1"/>
</dbReference>
<dbReference type="SUPFAM" id="SSF57701">
    <property type="entry name" value="Zn2/Cys6 DNA-binding domain"/>
    <property type="match status" value="1"/>
</dbReference>
<dbReference type="GO" id="GO:0005634">
    <property type="term" value="C:nucleus"/>
    <property type="evidence" value="ECO:0007669"/>
    <property type="project" value="TreeGrafter"/>
</dbReference>
<dbReference type="GO" id="GO:0006351">
    <property type="term" value="P:DNA-templated transcription"/>
    <property type="evidence" value="ECO:0007669"/>
    <property type="project" value="InterPro"/>
</dbReference>
<evidence type="ECO:0000256" key="5">
    <source>
        <dbReference type="ARBA" id="ARBA00023242"/>
    </source>
</evidence>
<evidence type="ECO:0000313" key="8">
    <source>
        <dbReference type="EMBL" id="CDK27588.1"/>
    </source>
</evidence>
<dbReference type="InterPro" id="IPR001138">
    <property type="entry name" value="Zn2Cys6_DnaBD"/>
</dbReference>
<dbReference type="EMBL" id="HG793128">
    <property type="protein sequence ID" value="CDK27588.1"/>
    <property type="molecule type" value="Genomic_DNA"/>
</dbReference>
<feature type="compositionally biased region" description="Basic and acidic residues" evidence="6">
    <location>
        <begin position="72"/>
        <end position="82"/>
    </location>
</feature>
<reference evidence="8" key="2">
    <citation type="submission" date="2014-02" db="EMBL/GenBank/DDBJ databases">
        <title>Complete DNA sequence of /Kuraishia capsulata/ illustrates novel genomic features among budding yeasts (/Saccharomycotina/).</title>
        <authorList>
            <person name="Morales L."/>
            <person name="Noel B."/>
            <person name="Porcel B."/>
            <person name="Marcet-Houben M."/>
            <person name="Hullo M-F."/>
            <person name="Sacerdot C."/>
            <person name="Tekaia F."/>
            <person name="Leh-Louis V."/>
            <person name="Despons L."/>
            <person name="Khanna V."/>
            <person name="Aury J-M."/>
            <person name="Barbe V."/>
            <person name="Couloux A."/>
            <person name="Labadie K."/>
            <person name="Pelletier E."/>
            <person name="Souciet J-L."/>
            <person name="Boekhout T."/>
            <person name="Gabaldon T."/>
            <person name="Wincker P."/>
            <person name="Dujon B."/>
        </authorList>
    </citation>
    <scope>NUCLEOTIDE SEQUENCE</scope>
    <source>
        <strain evidence="8">CBS 1993</strain>
    </source>
</reference>
<keyword evidence="4" id="KW-0804">Transcription</keyword>
<protein>
    <recommendedName>
        <fullName evidence="7">Zn(2)-C6 fungal-type domain-containing protein</fullName>
    </recommendedName>
</protein>
<accession>W6MMZ5</accession>
<dbReference type="GO" id="GO:0000978">
    <property type="term" value="F:RNA polymerase II cis-regulatory region sequence-specific DNA binding"/>
    <property type="evidence" value="ECO:0007669"/>
    <property type="project" value="TreeGrafter"/>
</dbReference>
<organism evidence="8 9">
    <name type="scientific">Kuraishia capsulata CBS 1993</name>
    <dbReference type="NCBI Taxonomy" id="1382522"/>
    <lineage>
        <taxon>Eukaryota</taxon>
        <taxon>Fungi</taxon>
        <taxon>Dikarya</taxon>
        <taxon>Ascomycota</taxon>
        <taxon>Saccharomycotina</taxon>
        <taxon>Pichiomycetes</taxon>
        <taxon>Pichiales</taxon>
        <taxon>Pichiaceae</taxon>
        <taxon>Kuraishia</taxon>
    </lineage>
</organism>
<feature type="region of interest" description="Disordered" evidence="6">
    <location>
        <begin position="264"/>
        <end position="347"/>
    </location>
</feature>
<keyword evidence="2" id="KW-0805">Transcription regulation</keyword>
<feature type="region of interest" description="Disordered" evidence="6">
    <location>
        <begin position="72"/>
        <end position="112"/>
    </location>
</feature>
<keyword evidence="5" id="KW-0539">Nucleus</keyword>
<keyword evidence="3" id="KW-0238">DNA-binding</keyword>
<dbReference type="RefSeq" id="XP_022459581.1">
    <property type="nucleotide sequence ID" value="XM_022601993.1"/>
</dbReference>
<dbReference type="CDD" id="cd12148">
    <property type="entry name" value="fungal_TF_MHR"/>
    <property type="match status" value="1"/>
</dbReference>
<evidence type="ECO:0000256" key="3">
    <source>
        <dbReference type="ARBA" id="ARBA00023125"/>
    </source>
</evidence>
<dbReference type="InterPro" id="IPR007219">
    <property type="entry name" value="XnlR_reg_dom"/>
</dbReference>
<evidence type="ECO:0000256" key="1">
    <source>
        <dbReference type="ARBA" id="ARBA00022723"/>
    </source>
</evidence>
<dbReference type="Pfam" id="PF04082">
    <property type="entry name" value="Fungal_trans"/>
    <property type="match status" value="1"/>
</dbReference>
<reference evidence="8" key="1">
    <citation type="submission" date="2013-12" db="EMBL/GenBank/DDBJ databases">
        <authorList>
            <person name="Genoscope - CEA"/>
        </authorList>
    </citation>
    <scope>NUCLEOTIDE SEQUENCE</scope>
    <source>
        <strain evidence="8">CBS 1993</strain>
    </source>
</reference>
<feature type="region of interest" description="Disordered" evidence="6">
    <location>
        <begin position="222"/>
        <end position="251"/>
    </location>
</feature>
<evidence type="ECO:0000256" key="4">
    <source>
        <dbReference type="ARBA" id="ARBA00023163"/>
    </source>
</evidence>
<dbReference type="PROSITE" id="PS00463">
    <property type="entry name" value="ZN2_CY6_FUNGAL_1"/>
    <property type="match status" value="1"/>
</dbReference>
<dbReference type="InterPro" id="IPR050675">
    <property type="entry name" value="OAF3"/>
</dbReference>
<dbReference type="SMART" id="SM00906">
    <property type="entry name" value="Fungal_trans"/>
    <property type="match status" value="1"/>
</dbReference>
<dbReference type="HOGENOM" id="CLU_005934_0_0_1"/>
<feature type="region of interest" description="Disordered" evidence="6">
    <location>
        <begin position="404"/>
        <end position="429"/>
    </location>
</feature>
<dbReference type="SMART" id="SM00066">
    <property type="entry name" value="GAL4"/>
    <property type="match status" value="1"/>
</dbReference>
<keyword evidence="1" id="KW-0479">Metal-binding</keyword>
<dbReference type="Pfam" id="PF00172">
    <property type="entry name" value="Zn_clus"/>
    <property type="match status" value="1"/>
</dbReference>